<reference evidence="2 3" key="1">
    <citation type="journal article" date="2013" name="Genome Announc.">
        <title>Draft Genome Sequence of the Hydrogen- and Ethanol-Producing Bacterium Clostridium intestinale Strain URNW.</title>
        <authorList>
            <person name="Lal S."/>
            <person name="Ramachandran U."/>
            <person name="Zhang X."/>
            <person name="Sparling R."/>
            <person name="Levin D.B."/>
        </authorList>
    </citation>
    <scope>NUCLEOTIDE SEQUENCE [LARGE SCALE GENOMIC DNA]</scope>
    <source>
        <strain evidence="2 3">URNW</strain>
    </source>
</reference>
<keyword evidence="3" id="KW-1185">Reference proteome</keyword>
<comment type="caution">
    <text evidence="2">The sequence shown here is derived from an EMBL/GenBank/DDBJ whole genome shotgun (WGS) entry which is preliminary data.</text>
</comment>
<gene>
    <name evidence="2" type="ORF">CINTURNW_2611</name>
</gene>
<sequence length="51" mass="6218">MKIDVIYEQDVLCEFVYSPLFEMFCALHVLSNPEHHIHRKKWVEKVNKQMN</sequence>
<dbReference type="HOGENOM" id="CLU_3097370_0_0_9"/>
<proteinExistence type="predicted"/>
<dbReference type="AlphaFoldDB" id="U2PY67"/>
<evidence type="ECO:0000313" key="2">
    <source>
        <dbReference type="EMBL" id="ERK31430.1"/>
    </source>
</evidence>
<dbReference type="InterPro" id="IPR045981">
    <property type="entry name" value="DUF5937"/>
</dbReference>
<dbReference type="Pfam" id="PF19361">
    <property type="entry name" value="DUF5937"/>
    <property type="match status" value="1"/>
</dbReference>
<protein>
    <submittedName>
        <fullName evidence="2">Putative transcriptional regulator</fullName>
    </submittedName>
</protein>
<dbReference type="STRING" id="1294142.CINTURNW_2611"/>
<dbReference type="Proteomes" id="UP000016721">
    <property type="component" value="Unassembled WGS sequence"/>
</dbReference>
<evidence type="ECO:0000313" key="3">
    <source>
        <dbReference type="Proteomes" id="UP000016721"/>
    </source>
</evidence>
<name>U2PY67_9CLOT</name>
<dbReference type="RefSeq" id="WP_021802599.1">
    <property type="nucleotide sequence ID" value="NZ_KI273145.1"/>
</dbReference>
<evidence type="ECO:0000259" key="1">
    <source>
        <dbReference type="Pfam" id="PF19361"/>
    </source>
</evidence>
<dbReference type="EMBL" id="APJA01000012">
    <property type="protein sequence ID" value="ERK31430.1"/>
    <property type="molecule type" value="Genomic_DNA"/>
</dbReference>
<dbReference type="OrthoDB" id="154717at2"/>
<organism evidence="2 3">
    <name type="scientific">Clostridium intestinale URNW</name>
    <dbReference type="NCBI Taxonomy" id="1294142"/>
    <lineage>
        <taxon>Bacteria</taxon>
        <taxon>Bacillati</taxon>
        <taxon>Bacillota</taxon>
        <taxon>Clostridia</taxon>
        <taxon>Eubacteriales</taxon>
        <taxon>Clostridiaceae</taxon>
        <taxon>Clostridium</taxon>
    </lineage>
</organism>
<dbReference type="PATRIC" id="fig|1294142.3.peg.2698"/>
<accession>U2PY67</accession>
<feature type="domain" description="DUF5937" evidence="1">
    <location>
        <begin position="3"/>
        <end position="50"/>
    </location>
</feature>